<gene>
    <name evidence="2" type="ORF">PCOR1329_LOCUS47764</name>
</gene>
<dbReference type="InterPro" id="IPR000086">
    <property type="entry name" value="NUDIX_hydrolase_dom"/>
</dbReference>
<reference evidence="2" key="1">
    <citation type="submission" date="2023-10" db="EMBL/GenBank/DDBJ databases">
        <authorList>
            <person name="Chen Y."/>
            <person name="Shah S."/>
            <person name="Dougan E. K."/>
            <person name="Thang M."/>
            <person name="Chan C."/>
        </authorList>
    </citation>
    <scope>NUCLEOTIDE SEQUENCE [LARGE SCALE GENOMIC DNA]</scope>
</reference>
<dbReference type="SUPFAM" id="SSF55811">
    <property type="entry name" value="Nudix"/>
    <property type="match status" value="1"/>
</dbReference>
<evidence type="ECO:0000313" key="2">
    <source>
        <dbReference type="EMBL" id="CAK0857784.1"/>
    </source>
</evidence>
<protein>
    <recommendedName>
        <fullName evidence="1">Nudix hydrolase domain-containing protein</fullName>
    </recommendedName>
</protein>
<comment type="caution">
    <text evidence="2">The sequence shown here is derived from an EMBL/GenBank/DDBJ whole genome shotgun (WGS) entry which is preliminary data.</text>
</comment>
<name>A0ABN9UFS0_9DINO</name>
<keyword evidence="3" id="KW-1185">Reference proteome</keyword>
<dbReference type="Proteomes" id="UP001189429">
    <property type="component" value="Unassembled WGS sequence"/>
</dbReference>
<dbReference type="Pfam" id="PF00293">
    <property type="entry name" value="NUDIX"/>
    <property type="match status" value="1"/>
</dbReference>
<proteinExistence type="predicted"/>
<dbReference type="InterPro" id="IPR015797">
    <property type="entry name" value="NUDIX_hydrolase-like_dom_sf"/>
</dbReference>
<accession>A0ABN9UFS0</accession>
<organism evidence="2 3">
    <name type="scientific">Prorocentrum cordatum</name>
    <dbReference type="NCBI Taxonomy" id="2364126"/>
    <lineage>
        <taxon>Eukaryota</taxon>
        <taxon>Sar</taxon>
        <taxon>Alveolata</taxon>
        <taxon>Dinophyceae</taxon>
        <taxon>Prorocentrales</taxon>
        <taxon>Prorocentraceae</taxon>
        <taxon>Prorocentrum</taxon>
    </lineage>
</organism>
<feature type="domain" description="Nudix hydrolase" evidence="1">
    <location>
        <begin position="187"/>
        <end position="242"/>
    </location>
</feature>
<dbReference type="Gene3D" id="3.90.79.10">
    <property type="entry name" value="Nucleoside Triphosphate Pyrophosphohydrolase"/>
    <property type="match status" value="1"/>
</dbReference>
<sequence>MGMLSMMSLQSFRKPLPNYATVLPWLLGVSAEKAAGRCGGLEALTTFTEEVPDDVLASLSRECAVAEAYSTPDRGYLKPPACVILPTALLGRVQPLRELRFHCGGLIHVLACEVSPPSLGAFSLDGSCGWSWSCRHGADCLSCPRTPVSPWADWGAHVRQLHAEQLPQKWRMRTFDGLEAVVLNVVMVVFHCTQGRTEVVKIHRETEGGQWTGWSVPGGAVELGKDADIWSAAVREWDEEVSGYPWAQAVSRFDGEPWEEHIEGCLLHRRGPSVMFVSRMGEHKIAARRRGGEVLRRVSDPRATGFVFSEAAAGFWESTHGREVRLDAPARCVVPAALAGPGRCTDVRKVHTEGWPFLEHLERGARWAGWDEAGGGGAAIGCAQERPFAGVPLWCAPARGSPIAGCEAAAAACAPASGPSAAP</sequence>
<dbReference type="EMBL" id="CAUYUJ010015756">
    <property type="protein sequence ID" value="CAK0857784.1"/>
    <property type="molecule type" value="Genomic_DNA"/>
</dbReference>
<evidence type="ECO:0000313" key="3">
    <source>
        <dbReference type="Proteomes" id="UP001189429"/>
    </source>
</evidence>
<evidence type="ECO:0000259" key="1">
    <source>
        <dbReference type="Pfam" id="PF00293"/>
    </source>
</evidence>